<proteinExistence type="inferred from homology"/>
<dbReference type="Pfam" id="PF00384">
    <property type="entry name" value="Molybdopterin"/>
    <property type="match status" value="1"/>
</dbReference>
<keyword evidence="11" id="KW-1185">Reference proteome</keyword>
<evidence type="ECO:0000256" key="4">
    <source>
        <dbReference type="ARBA" id="ARBA00022723"/>
    </source>
</evidence>
<keyword evidence="6" id="KW-0560">Oxidoreductase</keyword>
<evidence type="ECO:0000256" key="7">
    <source>
        <dbReference type="ARBA" id="ARBA00023004"/>
    </source>
</evidence>
<dbReference type="PROSITE" id="PS00932">
    <property type="entry name" value="MOLYBDOPTERIN_PROK_3"/>
    <property type="match status" value="1"/>
</dbReference>
<evidence type="ECO:0000256" key="1">
    <source>
        <dbReference type="ARBA" id="ARBA00001942"/>
    </source>
</evidence>
<dbReference type="Gene3D" id="3.40.228.10">
    <property type="entry name" value="Dimethylsulfoxide Reductase, domain 2"/>
    <property type="match status" value="1"/>
</dbReference>
<dbReference type="Pfam" id="PF01568">
    <property type="entry name" value="Molydop_binding"/>
    <property type="match status" value="1"/>
</dbReference>
<dbReference type="SUPFAM" id="SSF53706">
    <property type="entry name" value="Formate dehydrogenase/DMSO reductase, domains 1-3"/>
    <property type="match status" value="1"/>
</dbReference>
<comment type="caution">
    <text evidence="10">The sequence shown here is derived from an EMBL/GenBank/DDBJ whole genome shotgun (WGS) entry which is preliminary data.</text>
</comment>
<accession>A0ABX1MLC6</accession>
<dbReference type="InterPro" id="IPR006655">
    <property type="entry name" value="Mopterin_OxRdtase_prok_CS"/>
</dbReference>
<evidence type="ECO:0000256" key="3">
    <source>
        <dbReference type="ARBA" id="ARBA00022505"/>
    </source>
</evidence>
<evidence type="ECO:0000256" key="8">
    <source>
        <dbReference type="ARBA" id="ARBA00023014"/>
    </source>
</evidence>
<evidence type="ECO:0000259" key="9">
    <source>
        <dbReference type="PROSITE" id="PS51669"/>
    </source>
</evidence>
<feature type="domain" description="4Fe-4S Mo/W bis-MGD-type" evidence="9">
    <location>
        <begin position="58"/>
        <end position="124"/>
    </location>
</feature>
<evidence type="ECO:0000256" key="2">
    <source>
        <dbReference type="ARBA" id="ARBA00010312"/>
    </source>
</evidence>
<dbReference type="PANTHER" id="PTHR43742">
    <property type="entry name" value="TRIMETHYLAMINE-N-OXIDE REDUCTASE"/>
    <property type="match status" value="1"/>
</dbReference>
<comment type="similarity">
    <text evidence="2">Belongs to the prokaryotic molybdopterin-containing oxidoreductase family.</text>
</comment>
<keyword evidence="4" id="KW-0479">Metal-binding</keyword>
<dbReference type="PANTHER" id="PTHR43742:SF6">
    <property type="entry name" value="OXIDOREDUCTASE YYAE-RELATED"/>
    <property type="match status" value="1"/>
</dbReference>
<dbReference type="Proteomes" id="UP000652074">
    <property type="component" value="Unassembled WGS sequence"/>
</dbReference>
<evidence type="ECO:0000313" key="11">
    <source>
        <dbReference type="Proteomes" id="UP000652074"/>
    </source>
</evidence>
<name>A0ABX1MLC6_9RHOO</name>
<reference evidence="10 11" key="1">
    <citation type="submission" date="2019-12" db="EMBL/GenBank/DDBJ databases">
        <title>Comparative genomics gives insights into the taxonomy of the Azoarcus-Aromatoleum group and reveals separate origins of nif in the plant-associated Azoarcus and non-plant-associated Aromatoleum sub-groups.</title>
        <authorList>
            <person name="Lafos M."/>
            <person name="Maluk M."/>
            <person name="Batista M."/>
            <person name="Junghare M."/>
            <person name="Carmona M."/>
            <person name="Faoro H."/>
            <person name="Cruz L.M."/>
            <person name="Battistoni F."/>
            <person name="De Souza E."/>
            <person name="Pedrosa F."/>
            <person name="Chen W.-M."/>
            <person name="Poole P.S."/>
            <person name="Dixon R.A."/>
            <person name="James E.K."/>
        </authorList>
    </citation>
    <scope>NUCLEOTIDE SEQUENCE [LARGE SCALE GENOMIC DNA]</scope>
    <source>
        <strain evidence="10 11">ToN1</strain>
    </source>
</reference>
<dbReference type="InterPro" id="IPR050612">
    <property type="entry name" value="Prok_Mopterin_Oxidored"/>
</dbReference>
<dbReference type="SUPFAM" id="SSF50692">
    <property type="entry name" value="ADC-like"/>
    <property type="match status" value="1"/>
</dbReference>
<dbReference type="RefSeq" id="WP_169204597.1">
    <property type="nucleotide sequence ID" value="NZ_CP059560.1"/>
</dbReference>
<dbReference type="InterPro" id="IPR006656">
    <property type="entry name" value="Mopterin_OxRdtase"/>
</dbReference>
<dbReference type="Gene3D" id="3.40.50.12440">
    <property type="match status" value="3"/>
</dbReference>
<keyword evidence="8" id="KW-0411">Iron-sulfur</keyword>
<dbReference type="PROSITE" id="PS51318">
    <property type="entry name" value="TAT"/>
    <property type="match status" value="1"/>
</dbReference>
<dbReference type="InterPro" id="IPR006311">
    <property type="entry name" value="TAT_signal"/>
</dbReference>
<gene>
    <name evidence="10" type="ORF">GPA26_01490</name>
</gene>
<evidence type="ECO:0000256" key="6">
    <source>
        <dbReference type="ARBA" id="ARBA00023002"/>
    </source>
</evidence>
<evidence type="ECO:0000313" key="10">
    <source>
        <dbReference type="EMBL" id="NMF87146.1"/>
    </source>
</evidence>
<dbReference type="InterPro" id="IPR006963">
    <property type="entry name" value="Mopterin_OxRdtase_4Fe-4S_dom"/>
</dbReference>
<dbReference type="InterPro" id="IPR006657">
    <property type="entry name" value="MoPterin_dinucl-bd_dom"/>
</dbReference>
<keyword evidence="3" id="KW-0500">Molybdenum</keyword>
<comment type="cofactor">
    <cofactor evidence="1">
        <name>Mo-bis(molybdopterin guanine dinucleotide)</name>
        <dbReference type="ChEBI" id="CHEBI:60539"/>
    </cofactor>
</comment>
<keyword evidence="5" id="KW-0732">Signal</keyword>
<dbReference type="InterPro" id="IPR009010">
    <property type="entry name" value="Asp_de-COase-like_dom_sf"/>
</dbReference>
<keyword evidence="7" id="KW-0408">Iron</keyword>
<dbReference type="EMBL" id="WTVR01000002">
    <property type="protein sequence ID" value="NMF87146.1"/>
    <property type="molecule type" value="Genomic_DNA"/>
</dbReference>
<dbReference type="PROSITE" id="PS51669">
    <property type="entry name" value="4FE4S_MOW_BIS_MGD"/>
    <property type="match status" value="1"/>
</dbReference>
<dbReference type="Gene3D" id="3.40.50.740">
    <property type="match status" value="1"/>
</dbReference>
<sequence length="966" mass="108264">MSAGIDRRGFLKSAAALMGSLSMPNFVVQAATPQSGGLPAVPLYSSWKDVYRSQWTWDKVVRSTHHLNCWFQAHCSWDVYVKDGIVYREEQAGEYEQVNPELPDYNPRGCQKGGCFSERMYDPSRITHPLRRVGPRGSGKWERVSWEEALNDIADTYLDVTLDEGTDRTIWDLGPGIDLGVSMAAQGRFSMLTQSIGLDMDGEIGDSRRGTLETFGKIVFERSADDYFYSDLILFWGGNPVYTQIPQAHFFTEARYRGAKIISIAPDYNPSATKSDLWIPIKPGTDAALALAICHEIVAGGHVKEAFVKEQTDLPLLVRSDTMRFLKQADVQEGGRENHHMLWDAVSDSLQTAPFRSLALEALNPALDVRKTVTLKDGQKVEVRSVFSLLRDRLADYTPEAASKLCGVNPKLIRRLAREIVSADKVSNIAQTSLCKYFHGNLAERSMALIFALTGNIGRRGAGFSGFPLLTPDGGDKFAIPPSLQEAAQTFGKLEPLIQQRLEAGDTQEMIVTDLGRMMFAPGNKLLRLPVWTSGTLFWSVHGGIGELSKRADEWGLGNKRPLGEYLEESLAKQWQPLNPPPDRPPRIMISLCSNTLRRARGSEKLLEVLWPKLKKIVVMDWRINSTARHADYVLPVAPWYERTSLKWVTPLSPYLTITDQATKPLGESKSDWSIIVALSEAIQKRARARGIKSVQSPQGLEVKLDTLYDDLTMNGQFKEGDDDKVARTIYDLGGTHKKLSWDEIKQKGFARFEKLPEEPSSIGNMCEFPANDSIVPLTFHVRDKVPYPTSSRRIQFFVDHPFYEELDELLPRFKAPPMMGGNYPLMMTGGKTRWSIHSTWRDSRIMLRLEARPEPYMLVSIADATKRGIVDGDWIRVWNDVGSFKCKAKVSPSLRPGQTLMYHAWERYQFLAGGDMNSVSPTPLNPVELAGGHPHLTAGVLQGQNSVFDRDTRIEIERIAEGVPA</sequence>
<evidence type="ECO:0000256" key="5">
    <source>
        <dbReference type="ARBA" id="ARBA00022729"/>
    </source>
</evidence>
<protein>
    <submittedName>
        <fullName evidence="10">Molybdopterin-dependent oxidoreductase</fullName>
    </submittedName>
</protein>
<organism evidence="10 11">
    <name type="scientific">Aromatoleum petrolei</name>
    <dbReference type="NCBI Taxonomy" id="76116"/>
    <lineage>
        <taxon>Bacteria</taxon>
        <taxon>Pseudomonadati</taxon>
        <taxon>Pseudomonadota</taxon>
        <taxon>Betaproteobacteria</taxon>
        <taxon>Rhodocyclales</taxon>
        <taxon>Rhodocyclaceae</taxon>
        <taxon>Aromatoleum</taxon>
    </lineage>
</organism>